<evidence type="ECO:0000256" key="4">
    <source>
        <dbReference type="SAM" id="SignalP"/>
    </source>
</evidence>
<dbReference type="PANTHER" id="PTHR12151">
    <property type="entry name" value="ELECTRON TRANSPORT PROTIN SCO1/SENC FAMILY MEMBER"/>
    <property type="match status" value="1"/>
</dbReference>
<dbReference type="InterPro" id="IPR003782">
    <property type="entry name" value="SCO1/SenC"/>
</dbReference>
<dbReference type="SUPFAM" id="SSF52833">
    <property type="entry name" value="Thioredoxin-like"/>
    <property type="match status" value="1"/>
</dbReference>
<evidence type="ECO:0000256" key="2">
    <source>
        <dbReference type="PIRSR" id="PIRSR603782-1"/>
    </source>
</evidence>
<name>A0A3A6QSJ9_9VIBR</name>
<organism evidence="5 6">
    <name type="scientific">Vibrio sinensis</name>
    <dbReference type="NCBI Taxonomy" id="2302434"/>
    <lineage>
        <taxon>Bacteria</taxon>
        <taxon>Pseudomonadati</taxon>
        <taxon>Pseudomonadota</taxon>
        <taxon>Gammaproteobacteria</taxon>
        <taxon>Vibrionales</taxon>
        <taxon>Vibrionaceae</taxon>
        <taxon>Vibrio</taxon>
    </lineage>
</organism>
<feature type="binding site" evidence="2">
    <location>
        <position position="67"/>
    </location>
    <ligand>
        <name>Cu cation</name>
        <dbReference type="ChEBI" id="CHEBI:23378"/>
    </ligand>
</feature>
<keyword evidence="2" id="KW-0186">Copper</keyword>
<dbReference type="GO" id="GO:0046872">
    <property type="term" value="F:metal ion binding"/>
    <property type="evidence" value="ECO:0007669"/>
    <property type="project" value="UniProtKB-KW"/>
</dbReference>
<dbReference type="PANTHER" id="PTHR12151:SF25">
    <property type="entry name" value="LINALOOL DEHYDRATASE_ISOMERASE DOMAIN-CONTAINING PROTEIN"/>
    <property type="match status" value="1"/>
</dbReference>
<keyword evidence="2" id="KW-0479">Metal-binding</keyword>
<keyword evidence="4" id="KW-0732">Signal</keyword>
<keyword evidence="3" id="KW-1015">Disulfide bond</keyword>
<evidence type="ECO:0000313" key="5">
    <source>
        <dbReference type="EMBL" id="RJX73626.1"/>
    </source>
</evidence>
<evidence type="ECO:0000313" key="6">
    <source>
        <dbReference type="Proteomes" id="UP000273252"/>
    </source>
</evidence>
<dbReference type="CDD" id="cd02968">
    <property type="entry name" value="SCO"/>
    <property type="match status" value="1"/>
</dbReference>
<evidence type="ECO:0000256" key="1">
    <source>
        <dbReference type="ARBA" id="ARBA00010996"/>
    </source>
</evidence>
<keyword evidence="6" id="KW-1185">Reference proteome</keyword>
<dbReference type="Proteomes" id="UP000273252">
    <property type="component" value="Unassembled WGS sequence"/>
</dbReference>
<dbReference type="AlphaFoldDB" id="A0A3A6QSJ9"/>
<feature type="signal peptide" evidence="4">
    <location>
        <begin position="1"/>
        <end position="29"/>
    </location>
</feature>
<reference evidence="5 6" key="1">
    <citation type="submission" date="2018-08" db="EMBL/GenBank/DDBJ databases">
        <title>Vibrio isolated from the Eastern China Marginal Seas.</title>
        <authorList>
            <person name="Li Y."/>
        </authorList>
    </citation>
    <scope>NUCLEOTIDE SEQUENCE [LARGE SCALE GENOMIC DNA]</scope>
    <source>
        <strain evidence="5 6">BEI233</strain>
    </source>
</reference>
<dbReference type="OrthoDB" id="9790194at2"/>
<feature type="disulfide bond" description="Redox-active" evidence="3">
    <location>
        <begin position="63"/>
        <end position="67"/>
    </location>
</feature>
<proteinExistence type="inferred from homology"/>
<evidence type="ECO:0000256" key="3">
    <source>
        <dbReference type="PIRSR" id="PIRSR603782-2"/>
    </source>
</evidence>
<feature type="binding site" evidence="2">
    <location>
        <position position="63"/>
    </location>
    <ligand>
        <name>Cu cation</name>
        <dbReference type="ChEBI" id="CHEBI:23378"/>
    </ligand>
</feature>
<feature type="binding site" evidence="2">
    <location>
        <position position="158"/>
    </location>
    <ligand>
        <name>Cu cation</name>
        <dbReference type="ChEBI" id="CHEBI:23378"/>
    </ligand>
</feature>
<gene>
    <name evidence="5" type="ORF">DZ860_05180</name>
</gene>
<feature type="chain" id="PRO_5017378910" evidence="4">
    <location>
        <begin position="30"/>
        <end position="198"/>
    </location>
</feature>
<sequence length="198" mass="21769">MSQRSFKRFIRSTLLLIGTIFCISTTANAAPLIFNLSEATLGAVSEKNWPDQYLFIAIGYTSCPEICPTTAMDMAGVINKLGDQAKHVTPLFISIDPHRDSAQGLAQYVNYFHPELIGLVGTQQQTKAAVKALKGTYGYARDGKPVYPPLPDLYEVFHSTYLYLYGPDRELIDVYGYGDGADKIAASMKRDLPTSSGQ</sequence>
<dbReference type="RefSeq" id="WP_120029867.1">
    <property type="nucleotide sequence ID" value="NZ_QVMU01000003.1"/>
</dbReference>
<accession>A0A3A6QSJ9</accession>
<dbReference type="EMBL" id="QVMU01000003">
    <property type="protein sequence ID" value="RJX73626.1"/>
    <property type="molecule type" value="Genomic_DNA"/>
</dbReference>
<dbReference type="Gene3D" id="3.40.30.10">
    <property type="entry name" value="Glutaredoxin"/>
    <property type="match status" value="1"/>
</dbReference>
<protein>
    <submittedName>
        <fullName evidence="5">SCO family protein</fullName>
    </submittedName>
</protein>
<comment type="caution">
    <text evidence="5">The sequence shown here is derived from an EMBL/GenBank/DDBJ whole genome shotgun (WGS) entry which is preliminary data.</text>
</comment>
<dbReference type="Pfam" id="PF02630">
    <property type="entry name" value="SCO1-SenC"/>
    <property type="match status" value="1"/>
</dbReference>
<comment type="similarity">
    <text evidence="1">Belongs to the SCO1/2 family.</text>
</comment>
<dbReference type="InterPro" id="IPR036249">
    <property type="entry name" value="Thioredoxin-like_sf"/>
</dbReference>